<organism evidence="2 3">
    <name type="scientific">Algoriphagus iocasae</name>
    <dbReference type="NCBI Taxonomy" id="1836499"/>
    <lineage>
        <taxon>Bacteria</taxon>
        <taxon>Pseudomonadati</taxon>
        <taxon>Bacteroidota</taxon>
        <taxon>Cytophagia</taxon>
        <taxon>Cytophagales</taxon>
        <taxon>Cyclobacteriaceae</taxon>
        <taxon>Algoriphagus</taxon>
    </lineage>
</organism>
<dbReference type="AlphaFoldDB" id="A0A841MHH5"/>
<comment type="caution">
    <text evidence="2">The sequence shown here is derived from an EMBL/GenBank/DDBJ whole genome shotgun (WGS) entry which is preliminary data.</text>
</comment>
<feature type="transmembrane region" description="Helical" evidence="1">
    <location>
        <begin position="100"/>
        <end position="121"/>
    </location>
</feature>
<dbReference type="Proteomes" id="UP000588604">
    <property type="component" value="Unassembled WGS sequence"/>
</dbReference>
<keyword evidence="3" id="KW-1185">Reference proteome</keyword>
<evidence type="ECO:0000256" key="1">
    <source>
        <dbReference type="SAM" id="Phobius"/>
    </source>
</evidence>
<feature type="transmembrane region" description="Helical" evidence="1">
    <location>
        <begin position="7"/>
        <end position="26"/>
    </location>
</feature>
<keyword evidence="1" id="KW-0472">Membrane</keyword>
<keyword evidence="1" id="KW-1133">Transmembrane helix</keyword>
<reference evidence="2 3" key="1">
    <citation type="submission" date="2020-08" db="EMBL/GenBank/DDBJ databases">
        <title>Genomic Encyclopedia of Type Strains, Phase IV (KMG-IV): sequencing the most valuable type-strain genomes for metagenomic binning, comparative biology and taxonomic classification.</title>
        <authorList>
            <person name="Goeker M."/>
        </authorList>
    </citation>
    <scope>NUCLEOTIDE SEQUENCE [LARGE SCALE GENOMIC DNA]</scope>
    <source>
        <strain evidence="2 3">DSM 102044</strain>
    </source>
</reference>
<feature type="transmembrane region" description="Helical" evidence="1">
    <location>
        <begin position="73"/>
        <end position="94"/>
    </location>
</feature>
<dbReference type="RefSeq" id="WP_184492864.1">
    <property type="nucleotide sequence ID" value="NZ_JACIJO010000001.1"/>
</dbReference>
<evidence type="ECO:0000313" key="3">
    <source>
        <dbReference type="Proteomes" id="UP000588604"/>
    </source>
</evidence>
<feature type="transmembrane region" description="Helical" evidence="1">
    <location>
        <begin position="42"/>
        <end position="61"/>
    </location>
</feature>
<evidence type="ECO:0000313" key="2">
    <source>
        <dbReference type="EMBL" id="MBB6324917.1"/>
    </source>
</evidence>
<proteinExistence type="predicted"/>
<protein>
    <submittedName>
        <fullName evidence="2">Uncharacterized protein</fullName>
    </submittedName>
</protein>
<dbReference type="EMBL" id="JACIJO010000001">
    <property type="protein sequence ID" value="MBB6324917.1"/>
    <property type="molecule type" value="Genomic_DNA"/>
</dbReference>
<accession>A0A841MHH5</accession>
<sequence>MKINTKIVFTLSSIFLAILGISLSFFPQELANYFGFPSESSIFLQLTGALYFGFAMVNWMVKGSTIGGIYNRPIAIGNFSHFIIGALALLKYLPQHFDKIPLLILAAIYAVFAVIFSLIVFTHPLQKS</sequence>
<gene>
    <name evidence="2" type="ORF">FHS59_000532</name>
</gene>
<keyword evidence="1" id="KW-0812">Transmembrane</keyword>
<name>A0A841MHH5_9BACT</name>